<name>A0ABS7NIX6_9RHOB</name>
<keyword evidence="3" id="KW-1185">Reference proteome</keyword>
<organism evidence="2 3">
    <name type="scientific">Leisingera daeponensis</name>
    <dbReference type="NCBI Taxonomy" id="405746"/>
    <lineage>
        <taxon>Bacteria</taxon>
        <taxon>Pseudomonadati</taxon>
        <taxon>Pseudomonadota</taxon>
        <taxon>Alphaproteobacteria</taxon>
        <taxon>Rhodobacterales</taxon>
        <taxon>Roseobacteraceae</taxon>
        <taxon>Leisingera</taxon>
    </lineage>
</organism>
<dbReference type="RefSeq" id="WP_222509231.1">
    <property type="nucleotide sequence ID" value="NZ_JAHVJA010000008.1"/>
</dbReference>
<reference evidence="2 3" key="1">
    <citation type="submission" date="2021-06" db="EMBL/GenBank/DDBJ databases">
        <title>50 bacteria genomes isolated from Dapeng, Shenzhen, China.</title>
        <authorList>
            <person name="Zheng W."/>
            <person name="Yu S."/>
            <person name="Huang Y."/>
        </authorList>
    </citation>
    <scope>NUCLEOTIDE SEQUENCE [LARGE SCALE GENOMIC DNA]</scope>
    <source>
        <strain evidence="2 3">DP1N14-2</strain>
    </source>
</reference>
<sequence>MQEQATADQQILAILGELQAAIGGDVTRLKPDEVDRVRKILAYGETLVEIAKYEEAKGIVRARWRSVILGLAAVASGLALLWEKVAALGRWVLGMVQ</sequence>
<evidence type="ECO:0000313" key="2">
    <source>
        <dbReference type="EMBL" id="MBY6141151.1"/>
    </source>
</evidence>
<gene>
    <name evidence="2" type="ORF">KUV26_17070</name>
</gene>
<proteinExistence type="predicted"/>
<keyword evidence="1" id="KW-0812">Transmembrane</keyword>
<protein>
    <submittedName>
        <fullName evidence="2">Uncharacterized protein</fullName>
    </submittedName>
</protein>
<keyword evidence="1" id="KW-0472">Membrane</keyword>
<dbReference type="Proteomes" id="UP000766629">
    <property type="component" value="Unassembled WGS sequence"/>
</dbReference>
<keyword evidence="1" id="KW-1133">Transmembrane helix</keyword>
<evidence type="ECO:0000313" key="3">
    <source>
        <dbReference type="Proteomes" id="UP000766629"/>
    </source>
</evidence>
<dbReference type="EMBL" id="JAHVJA010000008">
    <property type="protein sequence ID" value="MBY6141151.1"/>
    <property type="molecule type" value="Genomic_DNA"/>
</dbReference>
<accession>A0ABS7NIX6</accession>
<evidence type="ECO:0000256" key="1">
    <source>
        <dbReference type="SAM" id="Phobius"/>
    </source>
</evidence>
<feature type="transmembrane region" description="Helical" evidence="1">
    <location>
        <begin position="62"/>
        <end position="82"/>
    </location>
</feature>
<comment type="caution">
    <text evidence="2">The sequence shown here is derived from an EMBL/GenBank/DDBJ whole genome shotgun (WGS) entry which is preliminary data.</text>
</comment>